<sequence>MGEVGGDQSPHVSSSNIIPTARSIWFRHCLTGTPALLILRWSISRSLRRCVLRPGPLLFDLELDRNLVDRTCNLGLSTIVEVYKSARVLTDDEFVSHVLIKDILSAPYKEPMNPKIAFMFLTPGSLPFEKLWEKFFLGHEGRFSIYVHASREKPVHVSPLFVDRDIQSGKVMWGKISMVDAERRLLANALQDPDNQHFVLLSDSCVPLHNFDYVYNYLMGTNVSFIDCFWDPGPHGNARYTEHMLPEIEEKDFRKGSQWFSMKRRHALIVLADNLYYTKFKLYCKPGFDGRNCYADEHYLPTLLSMVDPTGISNWSVTHVDWSEGKWHPKAYRAQDVTFELLKNVTSIDESYHVTSDEKKMVTVKPCLWNGMKRPCYLFGRKFYPEALDNLMQLFSNYTLI</sequence>
<dbReference type="PANTHER" id="PTHR31042:SF150">
    <property type="entry name" value="OS06G0661900 PROTEIN"/>
    <property type="match status" value="1"/>
</dbReference>
<evidence type="ECO:0000256" key="2">
    <source>
        <dbReference type="ARBA" id="ARBA00022676"/>
    </source>
</evidence>
<evidence type="ECO:0000256" key="5">
    <source>
        <dbReference type="ARBA" id="ARBA00023180"/>
    </source>
</evidence>
<dbReference type="PANTHER" id="PTHR31042">
    <property type="entry name" value="CORE-2/I-BRANCHING BETA-1,6-N-ACETYLGLUCOSAMINYLTRANSFERASE FAMILY PROTEIN-RELATED"/>
    <property type="match status" value="1"/>
</dbReference>
<dbReference type="Proteomes" id="UP001222027">
    <property type="component" value="Unassembled WGS sequence"/>
</dbReference>
<dbReference type="GO" id="GO:0016757">
    <property type="term" value="F:glycosyltransferase activity"/>
    <property type="evidence" value="ECO:0007669"/>
    <property type="project" value="UniProtKB-KW"/>
</dbReference>
<keyword evidence="7" id="KW-1185">Reference proteome</keyword>
<comment type="caution">
    <text evidence="6">The sequence shown here is derived from an EMBL/GenBank/DDBJ whole genome shotgun (WGS) entry which is preliminary data.</text>
</comment>
<dbReference type="AlphaFoldDB" id="A0AAV8PGN2"/>
<keyword evidence="4" id="KW-0472">Membrane</keyword>
<comment type="subcellular location">
    <subcellularLocation>
        <location evidence="1">Membrane</location>
        <topology evidence="1">Single-pass type II membrane protein</topology>
    </subcellularLocation>
</comment>
<reference evidence="6 7" key="1">
    <citation type="submission" date="2022-12" db="EMBL/GenBank/DDBJ databases">
        <title>Chromosome-scale assembly of the Ensete ventricosum genome.</title>
        <authorList>
            <person name="Dussert Y."/>
            <person name="Stocks J."/>
            <person name="Wendawek A."/>
            <person name="Woldeyes F."/>
            <person name="Nichols R.A."/>
            <person name="Borrell J.S."/>
        </authorList>
    </citation>
    <scope>NUCLEOTIDE SEQUENCE [LARGE SCALE GENOMIC DNA]</scope>
    <source>
        <strain evidence="7">cv. Maze</strain>
        <tissue evidence="6">Seeds</tissue>
    </source>
</reference>
<gene>
    <name evidence="6" type="ORF">OPV22_018855</name>
</gene>
<dbReference type="Pfam" id="PF02485">
    <property type="entry name" value="Branch"/>
    <property type="match status" value="1"/>
</dbReference>
<keyword evidence="3" id="KW-0808">Transferase</keyword>
<proteinExistence type="predicted"/>
<dbReference type="GO" id="GO:0016020">
    <property type="term" value="C:membrane"/>
    <property type="evidence" value="ECO:0007669"/>
    <property type="project" value="UniProtKB-SubCell"/>
</dbReference>
<dbReference type="InterPro" id="IPR044174">
    <property type="entry name" value="BC10-like"/>
</dbReference>
<evidence type="ECO:0000256" key="1">
    <source>
        <dbReference type="ARBA" id="ARBA00004606"/>
    </source>
</evidence>
<dbReference type="EMBL" id="JAQQAF010000005">
    <property type="protein sequence ID" value="KAJ8486370.1"/>
    <property type="molecule type" value="Genomic_DNA"/>
</dbReference>
<organism evidence="6 7">
    <name type="scientific">Ensete ventricosum</name>
    <name type="common">Abyssinian banana</name>
    <name type="synonym">Musa ensete</name>
    <dbReference type="NCBI Taxonomy" id="4639"/>
    <lineage>
        <taxon>Eukaryota</taxon>
        <taxon>Viridiplantae</taxon>
        <taxon>Streptophyta</taxon>
        <taxon>Embryophyta</taxon>
        <taxon>Tracheophyta</taxon>
        <taxon>Spermatophyta</taxon>
        <taxon>Magnoliopsida</taxon>
        <taxon>Liliopsida</taxon>
        <taxon>Zingiberales</taxon>
        <taxon>Musaceae</taxon>
        <taxon>Ensete</taxon>
    </lineage>
</organism>
<accession>A0AAV8PGN2</accession>
<name>A0AAV8PGN2_ENSVE</name>
<keyword evidence="5" id="KW-0325">Glycoprotein</keyword>
<evidence type="ECO:0000256" key="3">
    <source>
        <dbReference type="ARBA" id="ARBA00022679"/>
    </source>
</evidence>
<dbReference type="InterPro" id="IPR003406">
    <property type="entry name" value="Glyco_trans_14"/>
</dbReference>
<evidence type="ECO:0000313" key="7">
    <source>
        <dbReference type="Proteomes" id="UP001222027"/>
    </source>
</evidence>
<keyword evidence="2" id="KW-0328">Glycosyltransferase</keyword>
<protein>
    <submittedName>
        <fullName evidence="6">Uncharacterized protein</fullName>
    </submittedName>
</protein>
<evidence type="ECO:0000313" key="6">
    <source>
        <dbReference type="EMBL" id="KAJ8486370.1"/>
    </source>
</evidence>
<evidence type="ECO:0000256" key="4">
    <source>
        <dbReference type="ARBA" id="ARBA00023136"/>
    </source>
</evidence>